<dbReference type="PRINTS" id="PR00081">
    <property type="entry name" value="GDHRDH"/>
</dbReference>
<evidence type="ECO:0000256" key="2">
    <source>
        <dbReference type="ARBA" id="ARBA00023002"/>
    </source>
</evidence>
<dbReference type="Pfam" id="PF13561">
    <property type="entry name" value="adh_short_C2"/>
    <property type="match status" value="1"/>
</dbReference>
<dbReference type="SMART" id="SM00822">
    <property type="entry name" value="PKS_KR"/>
    <property type="match status" value="1"/>
</dbReference>
<dbReference type="EC" id="1.1.1.100" evidence="4"/>
<dbReference type="PRINTS" id="PR00080">
    <property type="entry name" value="SDRFAMILY"/>
</dbReference>
<dbReference type="GO" id="GO:0004316">
    <property type="term" value="F:3-oxoacyl-[acyl-carrier-protein] reductase (NADPH) activity"/>
    <property type="evidence" value="ECO:0007669"/>
    <property type="project" value="UniProtKB-EC"/>
</dbReference>
<protein>
    <submittedName>
        <fullName evidence="4">3-oxoacyl-ACP reductase FabG</fullName>
        <ecNumber evidence="4">1.1.1.100</ecNumber>
    </submittedName>
</protein>
<dbReference type="InterPro" id="IPR036291">
    <property type="entry name" value="NAD(P)-bd_dom_sf"/>
</dbReference>
<dbReference type="PANTHER" id="PTHR42879">
    <property type="entry name" value="3-OXOACYL-(ACYL-CARRIER-PROTEIN) REDUCTASE"/>
    <property type="match status" value="1"/>
</dbReference>
<feature type="domain" description="Ketoreductase" evidence="3">
    <location>
        <begin position="3"/>
        <end position="189"/>
    </location>
</feature>
<dbReference type="Gene3D" id="3.40.50.720">
    <property type="entry name" value="NAD(P)-binding Rossmann-like Domain"/>
    <property type="match status" value="1"/>
</dbReference>
<sequence>MQRQFLITGASKGIGRACALNLAQQGFYCVVHYLSDKAGAEETLALIKEAGGQGTILQCDVAERAACAEVLTHYIEEHGAFYGVVCNAGITRDNAFPAMSGEEWDAVIHTDLDSFYNVLQPCIMPLIGLRQGGRIIAISSVSGLAGNRGQVNYAAAKAGLIGAVKSLAIELAKRKITVNAVAPGLIDTAMTKLDSLVLQQALQLIPFKRMGSPEEVAAVVGFLASDAASYVTRQVISVNGGMF</sequence>
<dbReference type="NCBIfam" id="NF004200">
    <property type="entry name" value="PRK05653.1-5"/>
    <property type="match status" value="1"/>
</dbReference>
<gene>
    <name evidence="4" type="primary">fabG</name>
    <name evidence="4" type="ORF">IAA31_03600</name>
</gene>
<proteinExistence type="inferred from homology"/>
<dbReference type="AlphaFoldDB" id="A0A9E2KMK7"/>
<dbReference type="InterPro" id="IPR002347">
    <property type="entry name" value="SDR_fam"/>
</dbReference>
<evidence type="ECO:0000313" key="5">
    <source>
        <dbReference type="Proteomes" id="UP000824150"/>
    </source>
</evidence>
<dbReference type="EMBL" id="JAHLFG010000037">
    <property type="protein sequence ID" value="MBU3826556.1"/>
    <property type="molecule type" value="Genomic_DNA"/>
</dbReference>
<reference evidence="4" key="1">
    <citation type="journal article" date="2021" name="PeerJ">
        <title>Extensive microbial diversity within the chicken gut microbiome revealed by metagenomics and culture.</title>
        <authorList>
            <person name="Gilroy R."/>
            <person name="Ravi A."/>
            <person name="Getino M."/>
            <person name="Pursley I."/>
            <person name="Horton D.L."/>
            <person name="Alikhan N.F."/>
            <person name="Baker D."/>
            <person name="Gharbi K."/>
            <person name="Hall N."/>
            <person name="Watson M."/>
            <person name="Adriaenssens E.M."/>
            <person name="Foster-Nyarko E."/>
            <person name="Jarju S."/>
            <person name="Secka A."/>
            <person name="Antonio M."/>
            <person name="Oren A."/>
            <person name="Chaudhuri R.R."/>
            <person name="La Ragione R."/>
            <person name="Hildebrand F."/>
            <person name="Pallen M.J."/>
        </authorList>
    </citation>
    <scope>NUCLEOTIDE SEQUENCE</scope>
    <source>
        <strain evidence="4">687</strain>
    </source>
</reference>
<name>A0A9E2KMK7_9GAMM</name>
<keyword evidence="2 4" id="KW-0560">Oxidoreductase</keyword>
<dbReference type="NCBIfam" id="NF009466">
    <property type="entry name" value="PRK12826.1-2"/>
    <property type="match status" value="1"/>
</dbReference>
<dbReference type="InterPro" id="IPR057326">
    <property type="entry name" value="KR_dom"/>
</dbReference>
<dbReference type="FunFam" id="3.40.50.720:FF:000173">
    <property type="entry name" value="3-oxoacyl-[acyl-carrier protein] reductase"/>
    <property type="match status" value="1"/>
</dbReference>
<evidence type="ECO:0000259" key="3">
    <source>
        <dbReference type="SMART" id="SM00822"/>
    </source>
</evidence>
<reference evidence="4" key="2">
    <citation type="submission" date="2021-04" db="EMBL/GenBank/DDBJ databases">
        <authorList>
            <person name="Gilroy R."/>
        </authorList>
    </citation>
    <scope>NUCLEOTIDE SEQUENCE</scope>
    <source>
        <strain evidence="4">687</strain>
    </source>
</reference>
<evidence type="ECO:0000313" key="4">
    <source>
        <dbReference type="EMBL" id="MBU3826556.1"/>
    </source>
</evidence>
<comment type="similarity">
    <text evidence="1">Belongs to the short-chain dehydrogenases/reductases (SDR) family.</text>
</comment>
<dbReference type="PANTHER" id="PTHR42879:SF2">
    <property type="entry name" value="3-OXOACYL-[ACYL-CARRIER-PROTEIN] REDUCTASE FABG"/>
    <property type="match status" value="1"/>
</dbReference>
<dbReference type="InterPro" id="IPR050259">
    <property type="entry name" value="SDR"/>
</dbReference>
<accession>A0A9E2KMK7</accession>
<evidence type="ECO:0000256" key="1">
    <source>
        <dbReference type="ARBA" id="ARBA00006484"/>
    </source>
</evidence>
<comment type="caution">
    <text evidence="4">The sequence shown here is derived from an EMBL/GenBank/DDBJ whole genome shotgun (WGS) entry which is preliminary data.</text>
</comment>
<dbReference type="InterPro" id="IPR011285">
    <property type="entry name" value="FabG-rel"/>
</dbReference>
<organism evidence="4 5">
    <name type="scientific">Candidatus Anaerobiospirillum merdipullorum</name>
    <dbReference type="NCBI Taxonomy" id="2838450"/>
    <lineage>
        <taxon>Bacteria</taxon>
        <taxon>Pseudomonadati</taxon>
        <taxon>Pseudomonadota</taxon>
        <taxon>Gammaproteobacteria</taxon>
        <taxon>Aeromonadales</taxon>
        <taxon>Succinivibrionaceae</taxon>
        <taxon>Anaerobiospirillum</taxon>
    </lineage>
</organism>
<dbReference type="NCBIfam" id="TIGR01831">
    <property type="entry name" value="fabG_rel"/>
    <property type="match status" value="1"/>
</dbReference>
<dbReference type="Proteomes" id="UP000824150">
    <property type="component" value="Unassembled WGS sequence"/>
</dbReference>
<dbReference type="SUPFAM" id="SSF51735">
    <property type="entry name" value="NAD(P)-binding Rossmann-fold domains"/>
    <property type="match status" value="1"/>
</dbReference>